<dbReference type="RefSeq" id="WP_138364472.1">
    <property type="nucleotide sequence ID" value="NZ_VCEJ01000002.1"/>
</dbReference>
<keyword evidence="1" id="KW-0472">Membrane</keyword>
<keyword evidence="1" id="KW-1133">Transmembrane helix</keyword>
<keyword evidence="1" id="KW-0812">Transmembrane</keyword>
<feature type="transmembrane region" description="Helical" evidence="1">
    <location>
        <begin position="297"/>
        <end position="319"/>
    </location>
</feature>
<feature type="transmembrane region" description="Helical" evidence="1">
    <location>
        <begin position="140"/>
        <end position="163"/>
    </location>
</feature>
<dbReference type="AlphaFoldDB" id="A0A5R9L3X3"/>
<keyword evidence="3" id="KW-1185">Reference proteome</keyword>
<feature type="transmembrane region" description="Helical" evidence="1">
    <location>
        <begin position="240"/>
        <end position="260"/>
    </location>
</feature>
<feature type="transmembrane region" description="Helical" evidence="1">
    <location>
        <begin position="7"/>
        <end position="27"/>
    </location>
</feature>
<dbReference type="Proteomes" id="UP000306402">
    <property type="component" value="Unassembled WGS sequence"/>
</dbReference>
<name>A0A5R9L3X3_9BACT</name>
<feature type="transmembrane region" description="Helical" evidence="1">
    <location>
        <begin position="175"/>
        <end position="201"/>
    </location>
</feature>
<evidence type="ECO:0000313" key="3">
    <source>
        <dbReference type="Proteomes" id="UP000306402"/>
    </source>
</evidence>
<feature type="transmembrane region" description="Helical" evidence="1">
    <location>
        <begin position="331"/>
        <end position="349"/>
    </location>
</feature>
<gene>
    <name evidence="2" type="ORF">FEN17_06550</name>
</gene>
<feature type="transmembrane region" description="Helical" evidence="1">
    <location>
        <begin position="361"/>
        <end position="379"/>
    </location>
</feature>
<dbReference type="EMBL" id="VCEJ01000002">
    <property type="protein sequence ID" value="TLV03266.1"/>
    <property type="molecule type" value="Genomic_DNA"/>
</dbReference>
<feature type="transmembrane region" description="Helical" evidence="1">
    <location>
        <begin position="266"/>
        <end position="285"/>
    </location>
</feature>
<comment type="caution">
    <text evidence="2">The sequence shown here is derived from an EMBL/GenBank/DDBJ whole genome shotgun (WGS) entry which is preliminary data.</text>
</comment>
<feature type="transmembrane region" description="Helical" evidence="1">
    <location>
        <begin position="117"/>
        <end position="134"/>
    </location>
</feature>
<dbReference type="OrthoDB" id="910687at2"/>
<evidence type="ECO:0000313" key="2">
    <source>
        <dbReference type="EMBL" id="TLV03266.1"/>
    </source>
</evidence>
<feature type="transmembrane region" description="Helical" evidence="1">
    <location>
        <begin position="91"/>
        <end position="110"/>
    </location>
</feature>
<evidence type="ECO:0000256" key="1">
    <source>
        <dbReference type="SAM" id="Phobius"/>
    </source>
</evidence>
<evidence type="ECO:0008006" key="4">
    <source>
        <dbReference type="Google" id="ProtNLM"/>
    </source>
</evidence>
<organism evidence="2 3">
    <name type="scientific">Dyadobacter luticola</name>
    <dbReference type="NCBI Taxonomy" id="1979387"/>
    <lineage>
        <taxon>Bacteria</taxon>
        <taxon>Pseudomonadati</taxon>
        <taxon>Bacteroidota</taxon>
        <taxon>Cytophagia</taxon>
        <taxon>Cytophagales</taxon>
        <taxon>Spirosomataceae</taxon>
        <taxon>Dyadobacter</taxon>
    </lineage>
</organism>
<protein>
    <recommendedName>
        <fullName evidence="4">YfhO family protein</fullName>
    </recommendedName>
</protein>
<feature type="transmembrane region" description="Helical" evidence="1">
    <location>
        <begin position="207"/>
        <end position="228"/>
    </location>
</feature>
<reference evidence="2 3" key="1">
    <citation type="submission" date="2019-05" db="EMBL/GenBank/DDBJ databases">
        <authorList>
            <person name="Qu J.-H."/>
        </authorList>
    </citation>
    <scope>NUCLEOTIDE SEQUENCE [LARGE SCALE GENOMIC DNA]</scope>
    <source>
        <strain evidence="2 3">T17</strain>
    </source>
</reference>
<proteinExistence type="predicted"/>
<accession>A0A5R9L3X3</accession>
<sequence>MATYRKWFAGLIWALLATVILTFWLSAFQFSYNFPYYDDFQNIVQFIYNYVRAENFGTQLALLFEQNFEHRVIFAKFLTLLQFRITGSINIQWLIFLGNLSILGILALFFPYFSRKQLSLIALFAITCLLFQMQHYEDTISWATCSLQHAPCVFFSLWSFHLALNRRNLFASAALALLALFTSANGLSTIVIWLIIVLLVSENRRKVVIPALLLVAVTIIHLVTLTIHSGSLLTHVTHSVGAKCILLLSFAGLVADPNILHSIWPSVLLGAVFLAPLPIVAFQMIRGRHRQVTTLQWLCVTGLVTLLFVAFLIVFARGTDADYDGYKMDRYKIYAAFFAALAVAFYDGYWSGFQWENVIRLPIAGAALLFCIASYYLYYGSIVNYRKTIIANQYSYQWSKAIYYPVIYADAKTPLYMDFALKTFFKPENAFSFSSINWKSVTDTVSVRRSDQGSYFDISNQEWDDTSGPNEALYAVAVDPVSSQPKYLFSAETSYQRAVKQFYTTFKRPVSPGFSCVIYKKELQKGSYDIYLLTIKKGQVSRAFKLASIVV</sequence>